<keyword evidence="2" id="KW-1185">Reference proteome</keyword>
<organism evidence="1 2">
    <name type="scientific">Cesiribacter andamanensis AMV16</name>
    <dbReference type="NCBI Taxonomy" id="1279009"/>
    <lineage>
        <taxon>Bacteria</taxon>
        <taxon>Pseudomonadati</taxon>
        <taxon>Bacteroidota</taxon>
        <taxon>Cytophagia</taxon>
        <taxon>Cytophagales</taxon>
        <taxon>Cesiribacteraceae</taxon>
        <taxon>Cesiribacter</taxon>
    </lineage>
</organism>
<dbReference type="Proteomes" id="UP000011910">
    <property type="component" value="Unassembled WGS sequence"/>
</dbReference>
<gene>
    <name evidence="1" type="ORF">ADICEAN_02329</name>
</gene>
<evidence type="ECO:0000313" key="2">
    <source>
        <dbReference type="Proteomes" id="UP000011910"/>
    </source>
</evidence>
<evidence type="ECO:0000313" key="1">
    <source>
        <dbReference type="EMBL" id="EMR02522.1"/>
    </source>
</evidence>
<dbReference type="AlphaFoldDB" id="M7N5F3"/>
<comment type="caution">
    <text evidence="1">The sequence shown here is derived from an EMBL/GenBank/DDBJ whole genome shotgun (WGS) entry which is preliminary data.</text>
</comment>
<sequence>MSTHRLLSHTDLGNQFGQSRCERSASLLAQAGALPKHAEQLSIQEYALLIYVLIASRKASKVFQVYSLIHDVKSRLTGKTLLCWLTDRLLEKRPFEGVKQIVFTDGAYGEVHYTDGSAQIFGERSPFNRYNAVDSAELGKLVVYYEQYRCGELAVKYGRNEA</sequence>
<name>M7N5F3_9BACT</name>
<dbReference type="STRING" id="1279009.ADICEAN_02329"/>
<proteinExistence type="predicted"/>
<dbReference type="EMBL" id="AODQ01000055">
    <property type="protein sequence ID" value="EMR02522.1"/>
    <property type="molecule type" value="Genomic_DNA"/>
</dbReference>
<protein>
    <submittedName>
        <fullName evidence="1">Uncharacterized protein</fullName>
    </submittedName>
</protein>
<accession>M7N5F3</accession>
<reference evidence="1 2" key="1">
    <citation type="journal article" date="2013" name="Genome Announc.">
        <title>Draft Genome Sequence of Cesiribacter andamanensis Strain AMV16T, Isolated from a Soil Sample from a Mud Volcano in the Andaman Islands, India.</title>
        <authorList>
            <person name="Shivaji S."/>
            <person name="Ara S."/>
            <person name="Begum Z."/>
            <person name="Srinivas T.N."/>
            <person name="Singh A."/>
            <person name="Kumar Pinnaka A."/>
        </authorList>
    </citation>
    <scope>NUCLEOTIDE SEQUENCE [LARGE SCALE GENOMIC DNA]</scope>
    <source>
        <strain evidence="1 2">AMV16</strain>
    </source>
</reference>